<reference evidence="12 13" key="1">
    <citation type="journal article" date="2018" name="Nat. Ecol. Evol.">
        <title>Genomic signatures of mitonuclear coevolution across populations of Tigriopus californicus.</title>
        <authorList>
            <person name="Barreto F.S."/>
            <person name="Watson E.T."/>
            <person name="Lima T.G."/>
            <person name="Willett C.S."/>
            <person name="Edmands S."/>
            <person name="Li W."/>
            <person name="Burton R.S."/>
        </authorList>
    </citation>
    <scope>NUCLEOTIDE SEQUENCE [LARGE SCALE GENOMIC DNA]</scope>
    <source>
        <strain evidence="12 13">San Diego</strain>
    </source>
</reference>
<accession>A0A553P1C5</accession>
<dbReference type="PROSITE" id="PS51510">
    <property type="entry name" value="PHOSPHAGEN_KINASE_C"/>
    <property type="match status" value="2"/>
</dbReference>
<dbReference type="InterPro" id="IPR022414">
    <property type="entry name" value="ATP-guanido_PTrfase_cat"/>
</dbReference>
<feature type="binding site" evidence="8">
    <location>
        <begin position="678"/>
        <end position="683"/>
    </location>
    <ligand>
        <name>ATP</name>
        <dbReference type="ChEBI" id="CHEBI:30616"/>
    </ligand>
</feature>
<sequence>VFGRIEETTRPVCPIVSSEPKPESSNAEYGVNPSDITYVDQGFKALQEAEDCQSLLKKHLTKEILDELKILKTRTFGSTLKDVIQSGIENIDSGVGVYAPDPEAYGVFANLFDPIIEDYHGGFSKSQKHPPSHFGNPEDFGDLDPDREFIVSTRIRCGRSIEGFPFNPNMKKEDYENMEKLVSETLEKFDGELKGTYHSLESMSPETQRELVDQHYLFKQGDRFLEAANAIRHWPSGRGIFFNDERSFLVWCGEEDHLRIISMQNGGHVGEVYGRLVRALEEMEKEFKYSHDERLGFLTFCPTNLGTTIRASVHIKLPRLAAEGGIEMLQKHGDEHQLQVRGSSGEHSEAVGGLYDISNRERMGLTEYQAVKKIFKMPQPFPEIKSSHSLVAKHVTKEKWDKLSDIVTKTSGFTLAKAIACAVEFDNQHCGIYAGDEDSYIDFADVFDPLICEYHGLKPDFKHVSDMDSSKLQGNVNPEVPVHSVRIRVGRSIQGYGLSPGITKEQRVGVEELFKNACKKFSGDLSGQYFALTGMDEKVRQQLVDDHFLFMSGDPNLKVAGMERDWPEGRGIFHNEAKTFLVWVNEEDQLRIISMQKGGDVKGVFERLARGIQAVGESVKAESGKDFILSEKFGYVHSCPTNLGTGMRASVHVDLPGWTKEGVDLLKKRCEELKVQPRGTRGESGGQTGHTYDISNKHRLGYSEVELVQTMIDGVNTLYKEDVELQKKHGM</sequence>
<dbReference type="Gene3D" id="1.10.135.10">
    <property type="entry name" value="ATP:guanido phosphotransferase, N-terminal domain"/>
    <property type="match status" value="2"/>
</dbReference>
<dbReference type="EMBL" id="VCGU01000008">
    <property type="protein sequence ID" value="TRY71489.1"/>
    <property type="molecule type" value="Genomic_DNA"/>
</dbReference>
<feature type="domain" description="Phosphagen kinase C-terminal" evidence="11">
    <location>
        <begin position="149"/>
        <end position="388"/>
    </location>
</feature>
<dbReference type="GO" id="GO:0004054">
    <property type="term" value="F:arginine kinase activity"/>
    <property type="evidence" value="ECO:0007669"/>
    <property type="project" value="UniProtKB-EC"/>
</dbReference>
<dbReference type="STRING" id="6832.A0A553P1C5"/>
<feature type="domain" description="Phosphagen kinase N-terminal" evidence="10">
    <location>
        <begin position="373"/>
        <end position="456"/>
    </location>
</feature>
<dbReference type="PANTHER" id="PTHR11547">
    <property type="entry name" value="ARGININE OR CREATINE KINASE"/>
    <property type="match status" value="1"/>
</dbReference>
<dbReference type="FunFam" id="1.10.135.10:FF:000003">
    <property type="entry name" value="Three-domain arginine kinase"/>
    <property type="match status" value="2"/>
</dbReference>
<dbReference type="GO" id="GO:0046314">
    <property type="term" value="P:phosphocreatine biosynthetic process"/>
    <property type="evidence" value="ECO:0007669"/>
    <property type="project" value="InterPro"/>
</dbReference>
<dbReference type="CDD" id="cd07931">
    <property type="entry name" value="eukaryotic_phosphagen_kinases"/>
    <property type="match status" value="1"/>
</dbReference>
<dbReference type="PROSITE" id="PS51509">
    <property type="entry name" value="PHOSPHAGEN_KINASE_N"/>
    <property type="match status" value="2"/>
</dbReference>
<dbReference type="FunFam" id="3.30.590.10:FF:000002">
    <property type="entry name" value="Creatine kinase S-type, mitochondrial"/>
    <property type="match status" value="1"/>
</dbReference>
<dbReference type="InterPro" id="IPR014746">
    <property type="entry name" value="Gln_synth/guanido_kin_cat_dom"/>
</dbReference>
<evidence type="ECO:0000256" key="4">
    <source>
        <dbReference type="ARBA" id="ARBA00022741"/>
    </source>
</evidence>
<feature type="binding site" evidence="8">
    <location>
        <begin position="152"/>
        <end position="156"/>
    </location>
    <ligand>
        <name>ATP</name>
        <dbReference type="ChEBI" id="CHEBI:30616"/>
    </ligand>
</feature>
<evidence type="ECO:0000259" key="10">
    <source>
        <dbReference type="PROSITE" id="PS51509"/>
    </source>
</evidence>
<feature type="domain" description="Phosphagen kinase C-terminal" evidence="11">
    <location>
        <begin position="481"/>
        <end position="725"/>
    </location>
</feature>
<evidence type="ECO:0000256" key="7">
    <source>
        <dbReference type="PROSITE-ProRule" id="PRU00842"/>
    </source>
</evidence>
<feature type="binding site" evidence="8">
    <location>
        <position position="547"/>
    </location>
    <ligand>
        <name>ATP</name>
        <dbReference type="ChEBI" id="CHEBI:30616"/>
    </ligand>
</feature>
<keyword evidence="3 8" id="KW-0808">Transferase</keyword>
<dbReference type="Pfam" id="PF02807">
    <property type="entry name" value="ATP-gua_PtransN"/>
    <property type="match status" value="2"/>
</dbReference>
<dbReference type="OMA" id="QKGGDIG"/>
<dbReference type="AlphaFoldDB" id="A0A553P1C5"/>
<feature type="binding site" evidence="8">
    <location>
        <position position="591"/>
    </location>
    <ligand>
        <name>ATP</name>
        <dbReference type="ChEBI" id="CHEBI:30616"/>
    </ligand>
</feature>
<comment type="similarity">
    <text evidence="1 7 9">Belongs to the ATP:guanido phosphotransferase family.</text>
</comment>
<keyword evidence="6 8" id="KW-0067">ATP-binding</keyword>
<feature type="binding site" evidence="8">
    <location>
        <begin position="310"/>
        <end position="314"/>
    </location>
    <ligand>
        <name>ATP</name>
        <dbReference type="ChEBI" id="CHEBI:30616"/>
    </ligand>
</feature>
<evidence type="ECO:0000256" key="5">
    <source>
        <dbReference type="ARBA" id="ARBA00022777"/>
    </source>
</evidence>
<comment type="caution">
    <text evidence="12">The sequence shown here is derived from an EMBL/GenBank/DDBJ whole genome shotgun (WGS) entry which is preliminary data.</text>
</comment>
<gene>
    <name evidence="12" type="ORF">TCAL_00246</name>
</gene>
<proteinExistence type="inferred from homology"/>
<dbReference type="SUPFAM" id="SSF55931">
    <property type="entry name" value="Glutamine synthetase/guanido kinase"/>
    <property type="match status" value="2"/>
</dbReference>
<evidence type="ECO:0000256" key="8">
    <source>
        <dbReference type="PROSITE-ProRule" id="PRU00843"/>
    </source>
</evidence>
<feature type="binding site" evidence="8">
    <location>
        <position position="259"/>
    </location>
    <ligand>
        <name>ATP</name>
        <dbReference type="ChEBI" id="CHEBI:30616"/>
    </ligand>
</feature>
<keyword evidence="13" id="KW-1185">Reference proteome</keyword>
<keyword evidence="5 8" id="KW-0418">Kinase</keyword>
<dbReference type="InterPro" id="IPR022413">
    <property type="entry name" value="ATP-guanido_PTrfase_N"/>
</dbReference>
<dbReference type="PROSITE" id="PS00112">
    <property type="entry name" value="PHOSPHAGEN_KINASE"/>
    <property type="match status" value="2"/>
</dbReference>
<feature type="domain" description="Phosphagen kinase N-terminal" evidence="10">
    <location>
        <begin position="38"/>
        <end position="121"/>
    </location>
</feature>
<dbReference type="EC" id="2.7.3.3" evidence="2"/>
<organism evidence="12 13">
    <name type="scientific">Tigriopus californicus</name>
    <name type="common">Marine copepod</name>
    <dbReference type="NCBI Taxonomy" id="6832"/>
    <lineage>
        <taxon>Eukaryota</taxon>
        <taxon>Metazoa</taxon>
        <taxon>Ecdysozoa</taxon>
        <taxon>Arthropoda</taxon>
        <taxon>Crustacea</taxon>
        <taxon>Multicrustacea</taxon>
        <taxon>Hexanauplia</taxon>
        <taxon>Copepoda</taxon>
        <taxon>Harpacticoida</taxon>
        <taxon>Harpacticidae</taxon>
        <taxon>Tigriopus</taxon>
    </lineage>
</organism>
<evidence type="ECO:0000256" key="1">
    <source>
        <dbReference type="ARBA" id="ARBA00006798"/>
    </source>
</evidence>
<evidence type="ECO:0000256" key="9">
    <source>
        <dbReference type="RuleBase" id="RU000505"/>
    </source>
</evidence>
<evidence type="ECO:0000256" key="3">
    <source>
        <dbReference type="ARBA" id="ARBA00022679"/>
    </source>
</evidence>
<dbReference type="InterPro" id="IPR022415">
    <property type="entry name" value="ATP-guanido_PTrfase_AS"/>
</dbReference>
<dbReference type="Gene3D" id="3.30.590.10">
    <property type="entry name" value="Glutamine synthetase/guanido kinase, catalytic domain"/>
    <property type="match status" value="2"/>
</dbReference>
<protein>
    <recommendedName>
        <fullName evidence="2">arginine kinase</fullName>
        <ecNumber evidence="2">2.7.3.3</ecNumber>
    </recommendedName>
</protein>
<dbReference type="GO" id="GO:0004111">
    <property type="term" value="F:creatine kinase activity"/>
    <property type="evidence" value="ECO:0007669"/>
    <property type="project" value="InterPro"/>
</dbReference>
<dbReference type="Pfam" id="PF00217">
    <property type="entry name" value="ATP-gua_Ptrans"/>
    <property type="match status" value="2"/>
</dbReference>
<dbReference type="GO" id="GO:0005615">
    <property type="term" value="C:extracellular space"/>
    <property type="evidence" value="ECO:0007669"/>
    <property type="project" value="TreeGrafter"/>
</dbReference>
<dbReference type="SUPFAM" id="SSF48034">
    <property type="entry name" value="Guanido kinase N-terminal domain"/>
    <property type="match status" value="2"/>
</dbReference>
<dbReference type="InterPro" id="IPR000749">
    <property type="entry name" value="ATP-guanido_PTrfase"/>
</dbReference>
<evidence type="ECO:0000259" key="11">
    <source>
        <dbReference type="PROSITE" id="PS51510"/>
    </source>
</evidence>
<evidence type="ECO:0000256" key="2">
    <source>
        <dbReference type="ARBA" id="ARBA00012230"/>
    </source>
</evidence>
<name>A0A553P1C5_TIGCA</name>
<dbReference type="Proteomes" id="UP000318571">
    <property type="component" value="Chromosome 7"/>
</dbReference>
<feature type="binding site" evidence="8">
    <location>
        <begin position="341"/>
        <end position="346"/>
    </location>
    <ligand>
        <name>ATP</name>
        <dbReference type="ChEBI" id="CHEBI:30616"/>
    </ligand>
</feature>
<keyword evidence="4 8" id="KW-0547">Nucleotide-binding</keyword>
<dbReference type="InterPro" id="IPR036802">
    <property type="entry name" value="ATP-guanido_PTrfase_N_sf"/>
</dbReference>
<feature type="non-terminal residue" evidence="12">
    <location>
        <position position="1"/>
    </location>
</feature>
<dbReference type="PANTHER" id="PTHR11547:SF38">
    <property type="entry name" value="ARGININE KINASE 1-RELATED"/>
    <property type="match status" value="1"/>
</dbReference>
<evidence type="ECO:0000313" key="13">
    <source>
        <dbReference type="Proteomes" id="UP000318571"/>
    </source>
</evidence>
<evidence type="ECO:0000313" key="12">
    <source>
        <dbReference type="EMBL" id="TRY71489.1"/>
    </source>
</evidence>
<dbReference type="FunFam" id="3.30.590.10:FF:000006">
    <property type="entry name" value="Arginine kinase 1"/>
    <property type="match status" value="1"/>
</dbReference>
<evidence type="ECO:0000256" key="6">
    <source>
        <dbReference type="ARBA" id="ARBA00022840"/>
    </source>
</evidence>
<feature type="binding site" evidence="8">
    <location>
        <begin position="484"/>
        <end position="488"/>
    </location>
    <ligand>
        <name>ATP</name>
        <dbReference type="ChEBI" id="CHEBI:30616"/>
    </ligand>
</feature>
<feature type="binding site" evidence="8">
    <location>
        <begin position="648"/>
        <end position="652"/>
    </location>
    <ligand>
        <name>ATP</name>
        <dbReference type="ChEBI" id="CHEBI:30616"/>
    </ligand>
</feature>
<dbReference type="GO" id="GO:0005524">
    <property type="term" value="F:ATP binding"/>
    <property type="evidence" value="ECO:0007669"/>
    <property type="project" value="UniProtKB-UniRule"/>
</dbReference>
<feature type="binding site" evidence="8">
    <location>
        <position position="215"/>
    </location>
    <ligand>
        <name>ATP</name>
        <dbReference type="ChEBI" id="CHEBI:30616"/>
    </ligand>
</feature>